<evidence type="ECO:0000313" key="4">
    <source>
        <dbReference type="Proteomes" id="UP001324427"/>
    </source>
</evidence>
<comment type="caution">
    <text evidence="3">The sequence shown here is derived from an EMBL/GenBank/DDBJ whole genome shotgun (WGS) entry which is preliminary data.</text>
</comment>
<dbReference type="InterPro" id="IPR001810">
    <property type="entry name" value="F-box_dom"/>
</dbReference>
<feature type="region of interest" description="Disordered" evidence="1">
    <location>
        <begin position="147"/>
        <end position="166"/>
    </location>
</feature>
<protein>
    <recommendedName>
        <fullName evidence="2">F-box domain-containing protein</fullName>
    </recommendedName>
</protein>
<proteinExistence type="predicted"/>
<dbReference type="EMBL" id="JAVFHQ010000009">
    <property type="protein sequence ID" value="KAK4548039.1"/>
    <property type="molecule type" value="Genomic_DNA"/>
</dbReference>
<dbReference type="AlphaFoldDB" id="A0AAV9JQX6"/>
<evidence type="ECO:0000313" key="3">
    <source>
        <dbReference type="EMBL" id="KAK4548039.1"/>
    </source>
</evidence>
<evidence type="ECO:0000259" key="2">
    <source>
        <dbReference type="Pfam" id="PF12937"/>
    </source>
</evidence>
<reference evidence="3 4" key="1">
    <citation type="submission" date="2021-11" db="EMBL/GenBank/DDBJ databases">
        <title>Black yeast isolated from Biological Soil Crust.</title>
        <authorList>
            <person name="Kurbessoian T."/>
        </authorList>
    </citation>
    <scope>NUCLEOTIDE SEQUENCE [LARGE SCALE GENOMIC DNA]</scope>
    <source>
        <strain evidence="3 4">CCFEE 5522</strain>
    </source>
</reference>
<name>A0AAV9JQX6_9PEZI</name>
<dbReference type="Pfam" id="PF12937">
    <property type="entry name" value="F-box-like"/>
    <property type="match status" value="1"/>
</dbReference>
<accession>A0AAV9JQX6</accession>
<keyword evidence="4" id="KW-1185">Reference proteome</keyword>
<gene>
    <name evidence="3" type="ORF">LTR36_010759</name>
</gene>
<dbReference type="Proteomes" id="UP001324427">
    <property type="component" value="Unassembled WGS sequence"/>
</dbReference>
<organism evidence="3 4">
    <name type="scientific">Oleoguttula mirabilis</name>
    <dbReference type="NCBI Taxonomy" id="1507867"/>
    <lineage>
        <taxon>Eukaryota</taxon>
        <taxon>Fungi</taxon>
        <taxon>Dikarya</taxon>
        <taxon>Ascomycota</taxon>
        <taxon>Pezizomycotina</taxon>
        <taxon>Dothideomycetes</taxon>
        <taxon>Dothideomycetidae</taxon>
        <taxon>Mycosphaerellales</taxon>
        <taxon>Teratosphaeriaceae</taxon>
        <taxon>Oleoguttula</taxon>
    </lineage>
</organism>
<feature type="domain" description="F-box" evidence="2">
    <location>
        <begin position="6"/>
        <end position="45"/>
    </location>
</feature>
<dbReference type="SUPFAM" id="SSF81383">
    <property type="entry name" value="F-box domain"/>
    <property type="match status" value="1"/>
</dbReference>
<evidence type="ECO:0000256" key="1">
    <source>
        <dbReference type="SAM" id="MobiDB-lite"/>
    </source>
</evidence>
<sequence>MAAITETLPPELLSRIFSFLSSERHDISVSRLVCHAFKELSSPFLITRAVLAKRLPTITHLYEICQHPYYHRYVAELVWDASVIDKSEHDSLHEYVESCEFAPRRFKDSSWQGTQKRRLAEWQRLEELRQNGHGHASIEASAVTSLSHMSTDSSHEGEEDITNAGEGDMDRAERLGLFEAYRIYRARWKAQRQIEESGLMKSTLAYAFARLPKLRTLVFTDYRSLAADGECFNDCCRRLFGNVLQPLSLDRQLFNPEPFVQFLGAIGSVAPAGRIQSLIIPRHPFESMDTALDPSDTDPREPICVTASHATLSRVWTLHWIPATRTQESQYV</sequence>
<dbReference type="InterPro" id="IPR036047">
    <property type="entry name" value="F-box-like_dom_sf"/>
</dbReference>